<gene>
    <name evidence="7" type="ORF">SAMN04489806_1432</name>
</gene>
<protein>
    <submittedName>
        <fullName evidence="7">L-lysine exporter family protein LysE/ArgO</fullName>
    </submittedName>
</protein>
<evidence type="ECO:0000313" key="7">
    <source>
        <dbReference type="EMBL" id="SEB66070.1"/>
    </source>
</evidence>
<dbReference type="InterPro" id="IPR001123">
    <property type="entry name" value="LeuE-type"/>
</dbReference>
<evidence type="ECO:0000256" key="6">
    <source>
        <dbReference type="SAM" id="Phobius"/>
    </source>
</evidence>
<dbReference type="STRING" id="640635.SAMN04489806_1432"/>
<dbReference type="Pfam" id="PF01810">
    <property type="entry name" value="LysE"/>
    <property type="match status" value="1"/>
</dbReference>
<evidence type="ECO:0000256" key="3">
    <source>
        <dbReference type="ARBA" id="ARBA00022692"/>
    </source>
</evidence>
<feature type="transmembrane region" description="Helical" evidence="6">
    <location>
        <begin position="178"/>
        <end position="199"/>
    </location>
</feature>
<dbReference type="AlphaFoldDB" id="A0A1H4L5N8"/>
<feature type="transmembrane region" description="Helical" evidence="6">
    <location>
        <begin position="68"/>
        <end position="90"/>
    </location>
</feature>
<reference evidence="7 8" key="1">
    <citation type="submission" date="2016-10" db="EMBL/GenBank/DDBJ databases">
        <authorList>
            <person name="de Groot N.N."/>
        </authorList>
    </citation>
    <scope>NUCLEOTIDE SEQUENCE [LARGE SCALE GENOMIC DNA]</scope>
    <source>
        <strain evidence="7 8">DSM 21799</strain>
    </source>
</reference>
<evidence type="ECO:0000256" key="1">
    <source>
        <dbReference type="ARBA" id="ARBA00004651"/>
    </source>
</evidence>
<comment type="subcellular location">
    <subcellularLocation>
        <location evidence="1">Cell membrane</location>
        <topology evidence="1">Multi-pass membrane protein</topology>
    </subcellularLocation>
</comment>
<name>A0A1H4L5N8_9MICO</name>
<dbReference type="PANTHER" id="PTHR30086:SF20">
    <property type="entry name" value="ARGININE EXPORTER PROTEIN ARGO-RELATED"/>
    <property type="match status" value="1"/>
</dbReference>
<evidence type="ECO:0000256" key="5">
    <source>
        <dbReference type="ARBA" id="ARBA00023136"/>
    </source>
</evidence>
<sequence length="200" mass="21093">MVISALVSGLLAGWSLIIAVGPQNAYVLRQGIRREHVTIVVALCIAADVALIAAGALGIGALVEAVPLAASVLKWAGAAYLVWFAITRFVAAAKRESLEQNGERMPRRSVVTVTLALTFLNPGVYLDTIVMLGTLANRSGAQGPWPFAIGAMLGSISWFTALGYGSHRLAPLLAKPRAWQILDVTIGVVILALAVRLVLM</sequence>
<dbReference type="GO" id="GO:0005886">
    <property type="term" value="C:plasma membrane"/>
    <property type="evidence" value="ECO:0007669"/>
    <property type="project" value="UniProtKB-SubCell"/>
</dbReference>
<feature type="transmembrane region" description="Helical" evidence="6">
    <location>
        <begin position="110"/>
        <end position="133"/>
    </location>
</feature>
<dbReference type="EMBL" id="FNRY01000001">
    <property type="protein sequence ID" value="SEB66070.1"/>
    <property type="molecule type" value="Genomic_DNA"/>
</dbReference>
<keyword evidence="4 6" id="KW-1133">Transmembrane helix</keyword>
<organism evidence="7 8">
    <name type="scientific">Paramicrobacterium humi</name>
    <dbReference type="NCBI Taxonomy" id="640635"/>
    <lineage>
        <taxon>Bacteria</taxon>
        <taxon>Bacillati</taxon>
        <taxon>Actinomycetota</taxon>
        <taxon>Actinomycetes</taxon>
        <taxon>Micrococcales</taxon>
        <taxon>Microbacteriaceae</taxon>
        <taxon>Paramicrobacterium</taxon>
    </lineage>
</organism>
<feature type="transmembrane region" description="Helical" evidence="6">
    <location>
        <begin position="145"/>
        <end position="166"/>
    </location>
</feature>
<keyword evidence="3 6" id="KW-0812">Transmembrane</keyword>
<evidence type="ECO:0000256" key="2">
    <source>
        <dbReference type="ARBA" id="ARBA00022475"/>
    </source>
</evidence>
<dbReference type="PANTHER" id="PTHR30086">
    <property type="entry name" value="ARGININE EXPORTER PROTEIN ARGO"/>
    <property type="match status" value="1"/>
</dbReference>
<evidence type="ECO:0000313" key="8">
    <source>
        <dbReference type="Proteomes" id="UP000199183"/>
    </source>
</evidence>
<proteinExistence type="predicted"/>
<dbReference type="GO" id="GO:0015171">
    <property type="term" value="F:amino acid transmembrane transporter activity"/>
    <property type="evidence" value="ECO:0007669"/>
    <property type="project" value="TreeGrafter"/>
</dbReference>
<feature type="transmembrane region" description="Helical" evidence="6">
    <location>
        <begin position="39"/>
        <end position="62"/>
    </location>
</feature>
<keyword evidence="2" id="KW-1003">Cell membrane</keyword>
<accession>A0A1H4L5N8</accession>
<dbReference type="Proteomes" id="UP000199183">
    <property type="component" value="Unassembled WGS sequence"/>
</dbReference>
<keyword evidence="5 6" id="KW-0472">Membrane</keyword>
<feature type="transmembrane region" description="Helical" evidence="6">
    <location>
        <begin position="6"/>
        <end position="27"/>
    </location>
</feature>
<keyword evidence="8" id="KW-1185">Reference proteome</keyword>
<evidence type="ECO:0000256" key="4">
    <source>
        <dbReference type="ARBA" id="ARBA00022989"/>
    </source>
</evidence>